<dbReference type="InterPro" id="IPR007894">
    <property type="entry name" value="MASE2"/>
</dbReference>
<dbReference type="PROSITE" id="PS50887">
    <property type="entry name" value="GGDEF"/>
    <property type="match status" value="1"/>
</dbReference>
<feature type="transmembrane region" description="Helical" evidence="4">
    <location>
        <begin position="119"/>
        <end position="143"/>
    </location>
</feature>
<feature type="domain" description="GGDEF" evidence="5">
    <location>
        <begin position="217"/>
        <end position="349"/>
    </location>
</feature>
<keyword evidence="4" id="KW-0812">Transmembrane</keyword>
<comment type="subcellular location">
    <subcellularLocation>
        <location evidence="2">Cell inner membrane</location>
    </subcellularLocation>
</comment>
<feature type="transmembrane region" description="Helical" evidence="4">
    <location>
        <begin position="149"/>
        <end position="174"/>
    </location>
</feature>
<dbReference type="Pfam" id="PF05230">
    <property type="entry name" value="MASE2"/>
    <property type="match status" value="1"/>
</dbReference>
<gene>
    <name evidence="6" type="ORF">PKB_4737</name>
</gene>
<keyword evidence="4" id="KW-0472">Membrane</keyword>
<dbReference type="Pfam" id="PF00990">
    <property type="entry name" value="GGDEF"/>
    <property type="match status" value="1"/>
</dbReference>
<dbReference type="STRING" id="1301098.PKB_4737"/>
<dbReference type="PANTHER" id="PTHR45138:SF24">
    <property type="entry name" value="DIGUANYLATE CYCLASE DGCC-RELATED"/>
    <property type="match status" value="1"/>
</dbReference>
<keyword evidence="7" id="KW-1185">Reference proteome</keyword>
<evidence type="ECO:0000256" key="1">
    <source>
        <dbReference type="ARBA" id="ARBA00001946"/>
    </source>
</evidence>
<evidence type="ECO:0000313" key="6">
    <source>
        <dbReference type="EMBL" id="CDF86061.1"/>
    </source>
</evidence>
<sequence length="356" mass="40194">MKQSSESARFSRSFARRVLLPRAIGLAVGFFCVAAVIWEQGRSAWVWALLLWFCFLWPQVAYQISSRSASVKVLERRFVLFDSLMGGFWIGTIQFNVLPSVMMLSMLAMNNTANGGARLVVNGFLLQAVGMLVAGLLFGFGFSPYTSQAVLYACIPMLVIHPMTIGLVLYQLAIQLSKHKKALRDLSRTDSLTQLFNRGYWKERLQQEFEHCRQSRQDASLAVIDVDHFKAANDRHGHVVGDLVLRRLSEFIRQHLRAEDLAGRFGGDEFCILLPRVKPEAARDVLERLRRELIAQQWENVPELRVSLSIGIAGFDPAMQDSTEWLRRADQALYEAKGQGRDRIVLASAAETSCRA</sequence>
<dbReference type="SMART" id="SM00267">
    <property type="entry name" value="GGDEF"/>
    <property type="match status" value="1"/>
</dbReference>
<comment type="cofactor">
    <cofactor evidence="1">
        <name>Mg(2+)</name>
        <dbReference type="ChEBI" id="CHEBI:18420"/>
    </cofactor>
</comment>
<dbReference type="HOGENOM" id="CLU_000445_11_1_6"/>
<dbReference type="PATRIC" id="fig|1301098.3.peg.4728"/>
<dbReference type="SUPFAM" id="SSF55073">
    <property type="entry name" value="Nucleotide cyclase"/>
    <property type="match status" value="1"/>
</dbReference>
<name>A0A024HMH8_PSEKB</name>
<proteinExistence type="predicted"/>
<dbReference type="GO" id="GO:0052621">
    <property type="term" value="F:diguanylate cyclase activity"/>
    <property type="evidence" value="ECO:0007669"/>
    <property type="project" value="UniProtKB-EC"/>
</dbReference>
<dbReference type="RefSeq" id="WP_242411187.1">
    <property type="nucleotide sequence ID" value="NZ_HG322950.1"/>
</dbReference>
<feature type="transmembrane region" description="Helical" evidence="4">
    <location>
        <begin position="45"/>
        <end position="64"/>
    </location>
</feature>
<accession>A0A024HMH8</accession>
<dbReference type="CDD" id="cd01949">
    <property type="entry name" value="GGDEF"/>
    <property type="match status" value="1"/>
</dbReference>
<dbReference type="GO" id="GO:1902201">
    <property type="term" value="P:negative regulation of bacterial-type flagellum-dependent cell motility"/>
    <property type="evidence" value="ECO:0007669"/>
    <property type="project" value="TreeGrafter"/>
</dbReference>
<dbReference type="Proteomes" id="UP000025241">
    <property type="component" value="Chromosome I"/>
</dbReference>
<keyword evidence="4" id="KW-1133">Transmembrane helix</keyword>
<dbReference type="InterPro" id="IPR050469">
    <property type="entry name" value="Diguanylate_Cyclase"/>
</dbReference>
<feature type="transmembrane region" description="Helical" evidence="4">
    <location>
        <begin position="20"/>
        <end position="38"/>
    </location>
</feature>
<dbReference type="EC" id="2.7.7.65" evidence="3"/>
<organism evidence="6 7">
    <name type="scientific">Pseudomonas knackmussii (strain DSM 6978 / CCUG 54928 / LMG 23759 / B13)</name>
    <dbReference type="NCBI Taxonomy" id="1301098"/>
    <lineage>
        <taxon>Bacteria</taxon>
        <taxon>Pseudomonadati</taxon>
        <taxon>Pseudomonadota</taxon>
        <taxon>Gammaproteobacteria</taxon>
        <taxon>Pseudomonadales</taxon>
        <taxon>Pseudomonadaceae</taxon>
        <taxon>Pseudomonas</taxon>
    </lineage>
</organism>
<dbReference type="eggNOG" id="COG3706">
    <property type="taxonomic scope" value="Bacteria"/>
</dbReference>
<dbReference type="PANTHER" id="PTHR45138">
    <property type="entry name" value="REGULATORY COMPONENTS OF SENSORY TRANSDUCTION SYSTEM"/>
    <property type="match status" value="1"/>
</dbReference>
<dbReference type="GO" id="GO:0043709">
    <property type="term" value="P:cell adhesion involved in single-species biofilm formation"/>
    <property type="evidence" value="ECO:0007669"/>
    <property type="project" value="TreeGrafter"/>
</dbReference>
<dbReference type="AlphaFoldDB" id="A0A024HMH8"/>
<dbReference type="InterPro" id="IPR029787">
    <property type="entry name" value="Nucleotide_cyclase"/>
</dbReference>
<dbReference type="GO" id="GO:0005886">
    <property type="term" value="C:plasma membrane"/>
    <property type="evidence" value="ECO:0007669"/>
    <property type="project" value="UniProtKB-SubCell"/>
</dbReference>
<dbReference type="InterPro" id="IPR000160">
    <property type="entry name" value="GGDEF_dom"/>
</dbReference>
<dbReference type="KEGG" id="pkc:PKB_4737"/>
<feature type="transmembrane region" description="Helical" evidence="4">
    <location>
        <begin position="84"/>
        <end position="107"/>
    </location>
</feature>
<evidence type="ECO:0000256" key="3">
    <source>
        <dbReference type="ARBA" id="ARBA00012528"/>
    </source>
</evidence>
<reference evidence="6 7" key="1">
    <citation type="submission" date="2013-03" db="EMBL/GenBank/DDBJ databases">
        <authorList>
            <person name="Linke B."/>
        </authorList>
    </citation>
    <scope>NUCLEOTIDE SEQUENCE [LARGE SCALE GENOMIC DNA]</scope>
    <source>
        <strain evidence="6 7">B13</strain>
    </source>
</reference>
<protein>
    <recommendedName>
        <fullName evidence="3">diguanylate cyclase</fullName>
        <ecNumber evidence="3">2.7.7.65</ecNumber>
    </recommendedName>
</protein>
<evidence type="ECO:0000256" key="2">
    <source>
        <dbReference type="ARBA" id="ARBA00004533"/>
    </source>
</evidence>
<evidence type="ECO:0000256" key="4">
    <source>
        <dbReference type="SAM" id="Phobius"/>
    </source>
</evidence>
<dbReference type="InterPro" id="IPR043128">
    <property type="entry name" value="Rev_trsase/Diguanyl_cyclase"/>
</dbReference>
<dbReference type="NCBIfam" id="TIGR00254">
    <property type="entry name" value="GGDEF"/>
    <property type="match status" value="1"/>
</dbReference>
<dbReference type="EMBL" id="HG322950">
    <property type="protein sequence ID" value="CDF86061.1"/>
    <property type="molecule type" value="Genomic_DNA"/>
</dbReference>
<dbReference type="Gene3D" id="3.30.70.270">
    <property type="match status" value="1"/>
</dbReference>
<evidence type="ECO:0000259" key="5">
    <source>
        <dbReference type="PROSITE" id="PS50887"/>
    </source>
</evidence>
<reference evidence="6 7" key="2">
    <citation type="submission" date="2014-05" db="EMBL/GenBank/DDBJ databases">
        <title>Genome sequence of the 3-chlorobenzoate degrading bacterium Pseudomonas knackmussii B13 shows multiple evidence for horizontal gene transfer.</title>
        <authorList>
            <person name="Miyazaki R."/>
            <person name="Bertelli C."/>
            <person name="Falquet L."/>
            <person name="Robinson-Rechavi M."/>
            <person name="Gharib W."/>
            <person name="Roy S."/>
            <person name="Van der Meer J.R."/>
        </authorList>
    </citation>
    <scope>NUCLEOTIDE SEQUENCE [LARGE SCALE GENOMIC DNA]</scope>
    <source>
        <strain evidence="6 7">B13</strain>
    </source>
</reference>
<evidence type="ECO:0000313" key="7">
    <source>
        <dbReference type="Proteomes" id="UP000025241"/>
    </source>
</evidence>
<dbReference type="FunFam" id="3.30.70.270:FF:000001">
    <property type="entry name" value="Diguanylate cyclase domain protein"/>
    <property type="match status" value="1"/>
</dbReference>